<evidence type="ECO:0000256" key="1">
    <source>
        <dbReference type="ARBA" id="ARBA00004123"/>
    </source>
</evidence>
<dbReference type="PROSITE" id="PS51194">
    <property type="entry name" value="HELICASE_CTER"/>
    <property type="match status" value="1"/>
</dbReference>
<evidence type="ECO:0000256" key="7">
    <source>
        <dbReference type="ARBA" id="ARBA00023163"/>
    </source>
</evidence>
<feature type="compositionally biased region" description="Polar residues" evidence="10">
    <location>
        <begin position="454"/>
        <end position="465"/>
    </location>
</feature>
<feature type="compositionally biased region" description="Low complexity" evidence="10">
    <location>
        <begin position="433"/>
        <end position="453"/>
    </location>
</feature>
<evidence type="ECO:0000259" key="12">
    <source>
        <dbReference type="PROSITE" id="PS51192"/>
    </source>
</evidence>
<gene>
    <name evidence="16" type="ORF">BCV70DRAFT_229513</name>
</gene>
<proteinExistence type="predicted"/>
<dbReference type="InterPro" id="IPR049730">
    <property type="entry name" value="SNF2/RAD54-like_C"/>
</dbReference>
<dbReference type="CDD" id="cd05519">
    <property type="entry name" value="Bromo_SNF2"/>
    <property type="match status" value="1"/>
</dbReference>
<evidence type="ECO:0000259" key="14">
    <source>
        <dbReference type="PROSITE" id="PS51204"/>
    </source>
</evidence>
<dbReference type="InParanoid" id="A0A317XZ06"/>
<dbReference type="InterPro" id="IPR027417">
    <property type="entry name" value="P-loop_NTPase"/>
</dbReference>
<keyword evidence="2" id="KW-0547">Nucleotide-binding</keyword>
<evidence type="ECO:0000256" key="8">
    <source>
        <dbReference type="ARBA" id="ARBA00023242"/>
    </source>
</evidence>
<dbReference type="GO" id="GO:0005634">
    <property type="term" value="C:nucleus"/>
    <property type="evidence" value="ECO:0007669"/>
    <property type="project" value="UniProtKB-SubCell"/>
</dbReference>
<dbReference type="EMBL" id="KZ819188">
    <property type="protein sequence ID" value="PWZ03180.1"/>
    <property type="molecule type" value="Genomic_DNA"/>
</dbReference>
<dbReference type="GO" id="GO:0016787">
    <property type="term" value="F:hydrolase activity"/>
    <property type="evidence" value="ECO:0007669"/>
    <property type="project" value="UniProtKB-KW"/>
</dbReference>
<keyword evidence="6 9" id="KW-0103">Bromodomain</keyword>
<feature type="domain" description="Helicase C-terminal" evidence="13">
    <location>
        <begin position="1303"/>
        <end position="1465"/>
    </location>
</feature>
<comment type="subcellular location">
    <subcellularLocation>
        <location evidence="1">Nucleus</location>
    </subcellularLocation>
</comment>
<dbReference type="GO" id="GO:0042393">
    <property type="term" value="F:histone binding"/>
    <property type="evidence" value="ECO:0007669"/>
    <property type="project" value="InterPro"/>
</dbReference>
<dbReference type="Gene3D" id="3.40.50.300">
    <property type="entry name" value="P-loop containing nucleotide triphosphate hydrolases"/>
    <property type="match status" value="1"/>
</dbReference>
<dbReference type="Gene3D" id="1.20.5.170">
    <property type="match status" value="1"/>
</dbReference>
<evidence type="ECO:0000259" key="15">
    <source>
        <dbReference type="PROSITE" id="PS51666"/>
    </source>
</evidence>
<dbReference type="GO" id="GO:0006355">
    <property type="term" value="P:regulation of DNA-templated transcription"/>
    <property type="evidence" value="ECO:0007669"/>
    <property type="project" value="InterPro"/>
</dbReference>
<dbReference type="PROSITE" id="PS51666">
    <property type="entry name" value="QLQ"/>
    <property type="match status" value="1"/>
</dbReference>
<dbReference type="InterPro" id="IPR014978">
    <property type="entry name" value="Gln-Leu-Gln_QLQ"/>
</dbReference>
<dbReference type="FunFam" id="3.40.50.300:FF:002435">
    <property type="entry name" value="Probable SNF2-component of SWI/SNF global transcription activator complex"/>
    <property type="match status" value="1"/>
</dbReference>
<keyword evidence="4" id="KW-0067">ATP-binding</keyword>
<dbReference type="SMART" id="SM01314">
    <property type="entry name" value="SnAC"/>
    <property type="match status" value="1"/>
</dbReference>
<accession>A0A317XZ06</accession>
<dbReference type="InterPro" id="IPR014012">
    <property type="entry name" value="HSA_dom"/>
</dbReference>
<dbReference type="Pfam" id="PF14619">
    <property type="entry name" value="SnAC"/>
    <property type="match status" value="1"/>
</dbReference>
<dbReference type="GO" id="GO:0005524">
    <property type="term" value="F:ATP binding"/>
    <property type="evidence" value="ECO:0007669"/>
    <property type="project" value="InterPro"/>
</dbReference>
<dbReference type="SMART" id="SM00573">
    <property type="entry name" value="HSA"/>
    <property type="match status" value="1"/>
</dbReference>
<dbReference type="CDD" id="cd18793">
    <property type="entry name" value="SF2_C_SNF"/>
    <property type="match status" value="1"/>
</dbReference>
<dbReference type="Pfam" id="PF08880">
    <property type="entry name" value="QLQ"/>
    <property type="match status" value="1"/>
</dbReference>
<feature type="region of interest" description="Disordered" evidence="10">
    <location>
        <begin position="556"/>
        <end position="625"/>
    </location>
</feature>
<evidence type="ECO:0000256" key="3">
    <source>
        <dbReference type="ARBA" id="ARBA00022801"/>
    </source>
</evidence>
<evidence type="ECO:0000256" key="2">
    <source>
        <dbReference type="ARBA" id="ARBA00022741"/>
    </source>
</evidence>
<dbReference type="Gene3D" id="1.20.920.10">
    <property type="entry name" value="Bromodomain-like"/>
    <property type="match status" value="1"/>
</dbReference>
<dbReference type="Proteomes" id="UP000246740">
    <property type="component" value="Unassembled WGS sequence"/>
</dbReference>
<dbReference type="SMART" id="SM00487">
    <property type="entry name" value="DEXDc"/>
    <property type="match status" value="1"/>
</dbReference>
<name>A0A317XZ06_9BASI</name>
<dbReference type="OrthoDB" id="5857104at2759"/>
<dbReference type="SMART" id="SM00951">
    <property type="entry name" value="QLQ"/>
    <property type="match status" value="1"/>
</dbReference>
<dbReference type="CDD" id="cd17996">
    <property type="entry name" value="DEXHc_SMARCA2_SMARCA4"/>
    <property type="match status" value="1"/>
</dbReference>
<dbReference type="InterPro" id="IPR038718">
    <property type="entry name" value="SNF2-like_sf"/>
</dbReference>
<feature type="domain" description="Helicase ATP-binding" evidence="12">
    <location>
        <begin position="986"/>
        <end position="1151"/>
    </location>
</feature>
<feature type="compositionally biased region" description="Low complexity" evidence="10">
    <location>
        <begin position="558"/>
        <end position="569"/>
    </location>
</feature>
<feature type="region of interest" description="Disordered" evidence="10">
    <location>
        <begin position="408"/>
        <end position="481"/>
    </location>
</feature>
<dbReference type="SUPFAM" id="SSF47370">
    <property type="entry name" value="Bromodomain"/>
    <property type="match status" value="1"/>
</dbReference>
<dbReference type="PROSITE" id="PS51204">
    <property type="entry name" value="HSA"/>
    <property type="match status" value="1"/>
</dbReference>
<dbReference type="PROSITE" id="PS51192">
    <property type="entry name" value="HELICASE_ATP_BIND_1"/>
    <property type="match status" value="1"/>
</dbReference>
<feature type="compositionally biased region" description="Basic residues" evidence="10">
    <location>
        <begin position="1858"/>
        <end position="1868"/>
    </location>
</feature>
<dbReference type="FunCoup" id="A0A317XZ06">
    <property type="interactions" value="613"/>
</dbReference>
<dbReference type="InterPro" id="IPR000330">
    <property type="entry name" value="SNF2_N"/>
</dbReference>
<dbReference type="InterPro" id="IPR036427">
    <property type="entry name" value="Bromodomain-like_sf"/>
</dbReference>
<dbReference type="GO" id="GO:0006338">
    <property type="term" value="P:chromatin remodeling"/>
    <property type="evidence" value="ECO:0007669"/>
    <property type="project" value="UniProtKB-ARBA"/>
</dbReference>
<evidence type="ECO:0000313" key="16">
    <source>
        <dbReference type="EMBL" id="PWZ03180.1"/>
    </source>
</evidence>
<dbReference type="STRING" id="1882483.A0A317XZ06"/>
<dbReference type="InterPro" id="IPR029295">
    <property type="entry name" value="SnAC"/>
</dbReference>
<feature type="region of interest" description="Disordered" evidence="10">
    <location>
        <begin position="1811"/>
        <end position="1882"/>
    </location>
</feature>
<keyword evidence="3" id="KW-0378">Hydrolase</keyword>
<organism evidence="16 17">
    <name type="scientific">Testicularia cyperi</name>
    <dbReference type="NCBI Taxonomy" id="1882483"/>
    <lineage>
        <taxon>Eukaryota</taxon>
        <taxon>Fungi</taxon>
        <taxon>Dikarya</taxon>
        <taxon>Basidiomycota</taxon>
        <taxon>Ustilaginomycotina</taxon>
        <taxon>Ustilaginomycetes</taxon>
        <taxon>Ustilaginales</taxon>
        <taxon>Anthracoideaceae</taxon>
        <taxon>Testicularia</taxon>
    </lineage>
</organism>
<evidence type="ECO:0000259" key="13">
    <source>
        <dbReference type="PROSITE" id="PS51194"/>
    </source>
</evidence>
<feature type="compositionally biased region" description="Acidic residues" evidence="10">
    <location>
        <begin position="1836"/>
        <end position="1848"/>
    </location>
</feature>
<evidence type="ECO:0000256" key="6">
    <source>
        <dbReference type="ARBA" id="ARBA00023117"/>
    </source>
</evidence>
<feature type="compositionally biased region" description="Basic and acidic residues" evidence="10">
    <location>
        <begin position="570"/>
        <end position="585"/>
    </location>
</feature>
<dbReference type="Pfam" id="PF00439">
    <property type="entry name" value="Bromodomain"/>
    <property type="match status" value="1"/>
</dbReference>
<evidence type="ECO:0000256" key="10">
    <source>
        <dbReference type="SAM" id="MobiDB-lite"/>
    </source>
</evidence>
<feature type="domain" description="HSA" evidence="14">
    <location>
        <begin position="790"/>
        <end position="862"/>
    </location>
</feature>
<dbReference type="FunFam" id="1.20.5.170:FF:000104">
    <property type="entry name" value="Probable SNF2-component of SWI/SNF global transcription activator complex"/>
    <property type="match status" value="1"/>
</dbReference>
<dbReference type="InterPro" id="IPR001487">
    <property type="entry name" value="Bromodomain"/>
</dbReference>
<dbReference type="InterPro" id="IPR014001">
    <property type="entry name" value="Helicase_ATP-bd"/>
</dbReference>
<sequence>MQLHVSHDTRNTARLSFRLASGLPSDILPEVWFDLLRQPICQPNFQTLRVAISPQLVPPPGLEVNERIEESPQASRGSAAGGIASRIRKASQAGILQASQVIIACALFVRIATHFSCSIHDHTSIRLLLAIRRIPEHVDISCSWPARFGVDLASPLRRHNPARIRNLLGLPPLHPWLVLPGRLSFHPAQLAAGQAWTTPSARLSAIASYRRPSSCPTPRPVHSVESAVPYSTSPRAPLPNAVASRDRPHGHLSFGTRLDSTRLAIARRACHDPSHRRIWPTPTFGLRHWTSATRCDKIIHQVASSAAGPLSLTMSAVANGASNGASSSSNGQAPTISLQAQQMLAGMTKERLHGMIARMQQLKASGVNESTSQEYATLVNTLKMFQQYQAMRQQQAVAMQARAAQQTGIRDTAASATALPSVPSPSQMPNGSAPPSTAATSSTAPSVSTPTATGDSAVTSTNGITVKTEESTSRALSPANFTPDQLNALKTQIIAFKLISRNQPLPSHLQEAILAADRESEVQDVKKTGEPLTSASQIASAAIASQAAADAAAKDKANQAAKPAEAPIDAAKEASAKAVDDKAGDNKSVSVDATATADADAHQDKATQPEIVEIPRPASPKDDPSSSIYPYNAYLHPFSYISKPLLHDSDYTATKQQRLLIPSLMPAGLEPKLLLEERDRFVQARIQQRIRELESLPADMSQAPTMASLNKGKQNEHRDVNPYESSNAKLKALIELKSLHLLEKQKQMREQMVRSLNLATTLGLDRVAFRRVKKQTLRDARMTEQLERKQRVEREKLARQKHTNYLATICNHGRELVAAHTKAHEQARRFGRAMLKFHADTEREEQKRIERIAKERLNALKADDEEAYLKLIDTAKDTRITHLLRQTDAYLDSLAQAVQAQQNDDVHAEAIAADKAREDTSNQEIGVAVDETMFGAARQDDPSEDRGKVDYYSVAHRITERISEQPTILVGGKLKDYQIKGLQWMISLYNNRLNGILADEMGLGKTIQTISLITFLIEHKKQNGPFLVIVPLSTLTNWVNEFGKWAPAVSALIYKGTPNIRKQLQGRLRSMNFQVLLTTYEYIIKDKHLLGKIKWVHMIIDEGHRMKNTQSKLTLTLTQFYTSRYRLLLTGTPLQNNLPELWALLNFVLPRIFNSVKSFDEWFNTPFANTGNEGGMMLNEEEALLIIKRLHKVLRPFLLRRLKKDVESELPDKVEKVIKCKMSALQHKLYQQMKKHKMILAGDDQGTVGKKAKPQGIRGLQNAIMQLRKICNHPYVFEQVELAINPTKENGPDLYRVAGKFELLDRLLPKLFATKHRVLIFFQMTAIMDIMEDFLRFRGFKYLRLDGSTKPDDRSELLRLYNAPDSEYFVFILSTRAGGLGLNLQTADTVIIYDSDWNPHQDLQAQDRAHRIGQKMEVRILRLVTEKSVEETILARAQYKLEIDGKVIQAGKFDNQATADERELLLRAMLEADNDDEEEDDGDFNDDELNQLLARHETEVPIFQEIDRERAKADTEYWKALGFKGKMPERLIGESELPAVYQQDFDADNVLAEVAEEEQPASRRRTVVHYDDGLTEDQFLRALEDDDVDLAEMVEKKRERIEKRRANKMMRENVDSMEGTPEAEGGRRKKGAGGRGRGIGGASETPEPSPGPSGRNKRKRFGASLDGSPDYEESPSASRVAQLKRRKVGSEDDVRDRIKYALNQCYKAVESCIEPETGRKRCLLFLDVPKRNEYPDYHVIIEKPIAMRQIKRRIDNRTFRRVDSCREDFHLMVRNAKTYNQEGSWVYNDAVELQKAFDATYDMLCRFSGLPGSENEGETPAGGSSNNTGDNSVGDTQDDGGDDDEDDEKPSTPAPRALKIKLGGKRRGATAVSKKKEDSDEE</sequence>
<reference evidence="16 17" key="1">
    <citation type="journal article" date="2018" name="Mol. Biol. Evol.">
        <title>Broad Genomic Sampling Reveals a Smut Pathogenic Ancestry of the Fungal Clade Ustilaginomycotina.</title>
        <authorList>
            <person name="Kijpornyongpan T."/>
            <person name="Mondo S.J."/>
            <person name="Barry K."/>
            <person name="Sandor L."/>
            <person name="Lee J."/>
            <person name="Lipzen A."/>
            <person name="Pangilinan J."/>
            <person name="LaButti K."/>
            <person name="Hainaut M."/>
            <person name="Henrissat B."/>
            <person name="Grigoriev I.V."/>
            <person name="Spatafora J.W."/>
            <person name="Aime M.C."/>
        </authorList>
    </citation>
    <scope>NUCLEOTIDE SEQUENCE [LARGE SCALE GENOMIC DNA]</scope>
    <source>
        <strain evidence="16 17">MCA 3645</strain>
    </source>
</reference>
<evidence type="ECO:0000259" key="11">
    <source>
        <dbReference type="PROSITE" id="PS50014"/>
    </source>
</evidence>
<keyword evidence="8" id="KW-0539">Nucleus</keyword>
<dbReference type="Pfam" id="PF07529">
    <property type="entry name" value="HSA"/>
    <property type="match status" value="1"/>
</dbReference>
<keyword evidence="5" id="KW-0805">Transcription regulation</keyword>
<dbReference type="Pfam" id="PF00271">
    <property type="entry name" value="Helicase_C"/>
    <property type="match status" value="1"/>
</dbReference>
<dbReference type="FunFam" id="3.40.50.10810:FF:000008">
    <property type="entry name" value="Chromatin structure-remodeling complex subunit snf21"/>
    <property type="match status" value="1"/>
</dbReference>
<dbReference type="SUPFAM" id="SSF52540">
    <property type="entry name" value="P-loop containing nucleoside triphosphate hydrolases"/>
    <property type="match status" value="2"/>
</dbReference>
<evidence type="ECO:0000256" key="5">
    <source>
        <dbReference type="ARBA" id="ARBA00023015"/>
    </source>
</evidence>
<keyword evidence="7" id="KW-0804">Transcription</keyword>
<feature type="compositionally biased region" description="Basic and acidic residues" evidence="10">
    <location>
        <begin position="1602"/>
        <end position="1614"/>
    </location>
</feature>
<evidence type="ECO:0000256" key="9">
    <source>
        <dbReference type="PROSITE-ProRule" id="PRU00035"/>
    </source>
</evidence>
<dbReference type="Gene3D" id="3.40.50.10810">
    <property type="entry name" value="Tandem AAA-ATPase domain"/>
    <property type="match status" value="1"/>
</dbReference>
<dbReference type="PROSITE" id="PS50014">
    <property type="entry name" value="BROMODOMAIN_2"/>
    <property type="match status" value="1"/>
</dbReference>
<feature type="compositionally biased region" description="Polar residues" evidence="10">
    <location>
        <begin position="1822"/>
        <end position="1835"/>
    </location>
</feature>
<dbReference type="InterPro" id="IPR001650">
    <property type="entry name" value="Helicase_C-like"/>
</dbReference>
<protein>
    <submittedName>
        <fullName evidence="16">Uncharacterized protein</fullName>
    </submittedName>
</protein>
<feature type="domain" description="Bromo" evidence="11">
    <location>
        <begin position="1717"/>
        <end position="1787"/>
    </location>
</feature>
<feature type="region of interest" description="Disordered" evidence="10">
    <location>
        <begin position="1602"/>
        <end position="1688"/>
    </location>
</feature>
<dbReference type="SMART" id="SM00490">
    <property type="entry name" value="HELICc"/>
    <property type="match status" value="1"/>
</dbReference>
<feature type="domain" description="QLQ" evidence="15">
    <location>
        <begin position="480"/>
        <end position="515"/>
    </location>
</feature>
<dbReference type="Pfam" id="PF00176">
    <property type="entry name" value="SNF2-rel_dom"/>
    <property type="match status" value="1"/>
</dbReference>
<keyword evidence="17" id="KW-1185">Reference proteome</keyword>
<evidence type="ECO:0000313" key="17">
    <source>
        <dbReference type="Proteomes" id="UP000246740"/>
    </source>
</evidence>
<dbReference type="SMART" id="SM00297">
    <property type="entry name" value="BROMO"/>
    <property type="match status" value="1"/>
</dbReference>
<dbReference type="PANTHER" id="PTHR10799">
    <property type="entry name" value="SNF2/RAD54 HELICASE FAMILY"/>
    <property type="match status" value="1"/>
</dbReference>
<evidence type="ECO:0000256" key="4">
    <source>
        <dbReference type="ARBA" id="ARBA00022840"/>
    </source>
</evidence>